<dbReference type="InterPro" id="IPR036291">
    <property type="entry name" value="NAD(P)-bd_dom_sf"/>
</dbReference>
<proteinExistence type="inferred from homology"/>
<feature type="compositionally biased region" description="Low complexity" evidence="4">
    <location>
        <begin position="533"/>
        <end position="545"/>
    </location>
</feature>
<evidence type="ECO:0000256" key="2">
    <source>
        <dbReference type="ARBA" id="ARBA00023027"/>
    </source>
</evidence>
<evidence type="ECO:0000256" key="1">
    <source>
        <dbReference type="ARBA" id="ARBA00007637"/>
    </source>
</evidence>
<dbReference type="AlphaFoldDB" id="A0AAD4T545"/>
<keyword evidence="2" id="KW-0520">NAD</keyword>
<dbReference type="Gene3D" id="3.40.50.720">
    <property type="entry name" value="NAD(P)-binding Rossmann-like Domain"/>
    <property type="match status" value="1"/>
</dbReference>
<comment type="caution">
    <text evidence="6">The sequence shown here is derived from an EMBL/GenBank/DDBJ whole genome shotgun (WGS) entry which is preliminary data.</text>
</comment>
<dbReference type="EMBL" id="JAJJMB010005545">
    <property type="protein sequence ID" value="KAI3938333.1"/>
    <property type="molecule type" value="Genomic_DNA"/>
</dbReference>
<protein>
    <recommendedName>
        <fullName evidence="5">NAD-dependent epimerase/dehydratase domain-containing protein</fullName>
    </recommendedName>
</protein>
<dbReference type="Proteomes" id="UP001202328">
    <property type="component" value="Unassembled WGS sequence"/>
</dbReference>
<dbReference type="PANTHER" id="PTHR43574">
    <property type="entry name" value="EPIMERASE-RELATED"/>
    <property type="match status" value="1"/>
</dbReference>
<dbReference type="InterPro" id="IPR001509">
    <property type="entry name" value="Epimerase_deHydtase"/>
</dbReference>
<organism evidence="6 7">
    <name type="scientific">Papaver atlanticum</name>
    <dbReference type="NCBI Taxonomy" id="357466"/>
    <lineage>
        <taxon>Eukaryota</taxon>
        <taxon>Viridiplantae</taxon>
        <taxon>Streptophyta</taxon>
        <taxon>Embryophyta</taxon>
        <taxon>Tracheophyta</taxon>
        <taxon>Spermatophyta</taxon>
        <taxon>Magnoliopsida</taxon>
        <taxon>Ranunculales</taxon>
        <taxon>Papaveraceae</taxon>
        <taxon>Papaveroideae</taxon>
        <taxon>Papaver</taxon>
    </lineage>
</organism>
<feature type="compositionally biased region" description="Acidic residues" evidence="4">
    <location>
        <begin position="517"/>
        <end position="532"/>
    </location>
</feature>
<gene>
    <name evidence="6" type="ORF">MKW98_015232</name>
</gene>
<dbReference type="Pfam" id="PF01370">
    <property type="entry name" value="Epimerase"/>
    <property type="match status" value="1"/>
</dbReference>
<keyword evidence="3" id="KW-0413">Isomerase</keyword>
<evidence type="ECO:0000313" key="7">
    <source>
        <dbReference type="Proteomes" id="UP001202328"/>
    </source>
</evidence>
<reference evidence="6" key="1">
    <citation type="submission" date="2022-04" db="EMBL/GenBank/DDBJ databases">
        <title>A functionally conserved STORR gene fusion in Papaver species that diverged 16.8 million years ago.</title>
        <authorList>
            <person name="Catania T."/>
        </authorList>
    </citation>
    <scope>NUCLEOTIDE SEQUENCE</scope>
    <source>
        <strain evidence="6">S-188037</strain>
    </source>
</reference>
<feature type="domain" description="NAD-dependent epimerase/dehydratase" evidence="5">
    <location>
        <begin position="171"/>
        <end position="286"/>
    </location>
</feature>
<dbReference type="GO" id="GO:0016853">
    <property type="term" value="F:isomerase activity"/>
    <property type="evidence" value="ECO:0007669"/>
    <property type="project" value="UniProtKB-KW"/>
</dbReference>
<evidence type="ECO:0000256" key="3">
    <source>
        <dbReference type="ARBA" id="ARBA00023235"/>
    </source>
</evidence>
<dbReference type="SUPFAM" id="SSF51735">
    <property type="entry name" value="NAD(P)-binding Rossmann-fold domains"/>
    <property type="match status" value="1"/>
</dbReference>
<keyword evidence="7" id="KW-1185">Reference proteome</keyword>
<feature type="region of interest" description="Disordered" evidence="4">
    <location>
        <begin position="504"/>
        <end position="565"/>
    </location>
</feature>
<comment type="similarity">
    <text evidence="1">Belongs to the NAD(P)-dependent epimerase/dehydratase family.</text>
</comment>
<name>A0AAD4T545_9MAGN</name>
<sequence length="617" mass="68297">MEICNHVQVRLFSANSPLQFRITPQNFNFQKALIPRTLYTQRLICKSSSELKKTEKEQISESSSTDSLTMCILGMGFVGQFVGEQLKKENCWKVYGTSTGSSKKKELEMLGFDVEIFKTGETDLWSLNSLQQATHLLVSVPPIVGIGDPVLYHYGNLLKSRPSGGKLQWICYLSSTSVYGDCGGAWVDEDYPANPTSDSAKARLSAEEGWLSIEDDLGVSVQVLRLGGIYGPGRSAVDTIIKQGSLTQSQRLREGKHYTSRVHVADIYQTIKASIEIPSSRRIYNVVDDLPAPRAEVFAFARDLVEKRWPGKFELRPSNNISGYNTPRISKVTSGRGEKRVLNDRIKKELKVKLLHPSYKSGLEEIINPSAERQDSVATGSMTITHGYHTFCTMVLLLYIFGSGHPLKDTIRKFLAHSALAEDDGTCRPPACIYIKPLIEVPLQPDLPEINLFFSSLPENSSTGSAAAEASESQDQGHLNINKNKIAESSVEIVLIDELTVPSTSTSTVDREASAFDIEEASCSDSESDEEASAPGKKTSSSGKGRSPLRAPDAEGPEIVGCDTRRQAYRKRRRKIKEERFNVEYKSELDSLVDDVDDIETDILGSVINLTDDDEEF</sequence>
<dbReference type="CDD" id="cd05266">
    <property type="entry name" value="SDR_a4"/>
    <property type="match status" value="1"/>
</dbReference>
<evidence type="ECO:0000259" key="5">
    <source>
        <dbReference type="Pfam" id="PF01370"/>
    </source>
</evidence>
<evidence type="ECO:0000313" key="6">
    <source>
        <dbReference type="EMBL" id="KAI3938333.1"/>
    </source>
</evidence>
<accession>A0AAD4T545</accession>
<evidence type="ECO:0000256" key="4">
    <source>
        <dbReference type="SAM" id="MobiDB-lite"/>
    </source>
</evidence>